<protein>
    <submittedName>
        <fullName evidence="1">Uncharacterized protein</fullName>
    </submittedName>
</protein>
<dbReference type="EMBL" id="CM046392">
    <property type="protein sequence ID" value="KAI8556136.1"/>
    <property type="molecule type" value="Genomic_DNA"/>
</dbReference>
<proteinExistence type="predicted"/>
<name>A0ACC0NSA9_RHOML</name>
<sequence>MRLFLNPTPIKFIRSLFSSPRNKSPPLGLIRAGSSPSTAIAMATITKSTSLGAVAEEGIARRFWIKFRKESTLALYSPFVVCLASGDLRLDTFRQYVAQDVHFLKTFAQASVFSSPTLSAFFQCTFFNVVVSF</sequence>
<gene>
    <name evidence="1" type="ORF">RHMOL_Rhmol05G0228500</name>
</gene>
<evidence type="ECO:0000313" key="1">
    <source>
        <dbReference type="EMBL" id="KAI8556136.1"/>
    </source>
</evidence>
<reference evidence="1" key="1">
    <citation type="submission" date="2022-02" db="EMBL/GenBank/DDBJ databases">
        <title>Plant Genome Project.</title>
        <authorList>
            <person name="Zhang R.-G."/>
        </authorList>
    </citation>
    <scope>NUCLEOTIDE SEQUENCE</scope>
    <source>
        <strain evidence="1">AT1</strain>
    </source>
</reference>
<keyword evidence="2" id="KW-1185">Reference proteome</keyword>
<organism evidence="1 2">
    <name type="scientific">Rhododendron molle</name>
    <name type="common">Chinese azalea</name>
    <name type="synonym">Azalea mollis</name>
    <dbReference type="NCBI Taxonomy" id="49168"/>
    <lineage>
        <taxon>Eukaryota</taxon>
        <taxon>Viridiplantae</taxon>
        <taxon>Streptophyta</taxon>
        <taxon>Embryophyta</taxon>
        <taxon>Tracheophyta</taxon>
        <taxon>Spermatophyta</taxon>
        <taxon>Magnoliopsida</taxon>
        <taxon>eudicotyledons</taxon>
        <taxon>Gunneridae</taxon>
        <taxon>Pentapetalae</taxon>
        <taxon>asterids</taxon>
        <taxon>Ericales</taxon>
        <taxon>Ericaceae</taxon>
        <taxon>Ericoideae</taxon>
        <taxon>Rhodoreae</taxon>
        <taxon>Rhododendron</taxon>
    </lineage>
</organism>
<dbReference type="Proteomes" id="UP001062846">
    <property type="component" value="Chromosome 5"/>
</dbReference>
<comment type="caution">
    <text evidence="1">The sequence shown here is derived from an EMBL/GenBank/DDBJ whole genome shotgun (WGS) entry which is preliminary data.</text>
</comment>
<evidence type="ECO:0000313" key="2">
    <source>
        <dbReference type="Proteomes" id="UP001062846"/>
    </source>
</evidence>
<accession>A0ACC0NSA9</accession>